<accession>A0A422QCE9</accession>
<evidence type="ECO:0000313" key="1">
    <source>
        <dbReference type="EMBL" id="RNF27644.1"/>
    </source>
</evidence>
<dbReference type="Proteomes" id="UP000284403">
    <property type="component" value="Unassembled WGS sequence"/>
</dbReference>
<dbReference type="RefSeq" id="XP_029232850.1">
    <property type="nucleotide sequence ID" value="XM_029366977.1"/>
</dbReference>
<reference evidence="1 2" key="1">
    <citation type="journal article" date="2018" name="BMC Genomics">
        <title>Genomic comparison of Trypanosoma conorhini and Trypanosoma rangeli to Trypanosoma cruzi strains of high and low virulence.</title>
        <authorList>
            <person name="Bradwell K.R."/>
            <person name="Koparde V.N."/>
            <person name="Matveyev A.V."/>
            <person name="Serrano M.G."/>
            <person name="Alves J.M."/>
            <person name="Parikh H."/>
            <person name="Huang B."/>
            <person name="Lee V."/>
            <person name="Espinosa-Alvarez O."/>
            <person name="Ortiz P.A."/>
            <person name="Costa-Martins A.G."/>
            <person name="Teixeira M.M."/>
            <person name="Buck G.A."/>
        </authorList>
    </citation>
    <scope>NUCLEOTIDE SEQUENCE [LARGE SCALE GENOMIC DNA]</scope>
    <source>
        <strain evidence="1 2">025E</strain>
    </source>
</reference>
<name>A0A422QCE9_9TRYP</name>
<protein>
    <submittedName>
        <fullName evidence="1">Uncharacterized protein</fullName>
    </submittedName>
</protein>
<gene>
    <name evidence="1" type="ORF">Tco025E_00028</name>
</gene>
<keyword evidence="2" id="KW-1185">Reference proteome</keyword>
<dbReference type="AlphaFoldDB" id="A0A422QCE9"/>
<comment type="caution">
    <text evidence="1">The sequence shown here is derived from an EMBL/GenBank/DDBJ whole genome shotgun (WGS) entry which is preliminary data.</text>
</comment>
<evidence type="ECO:0000313" key="2">
    <source>
        <dbReference type="Proteomes" id="UP000284403"/>
    </source>
</evidence>
<feature type="non-terminal residue" evidence="1">
    <location>
        <position position="1"/>
    </location>
</feature>
<organism evidence="1 2">
    <name type="scientific">Trypanosoma conorhini</name>
    <dbReference type="NCBI Taxonomy" id="83891"/>
    <lineage>
        <taxon>Eukaryota</taxon>
        <taxon>Discoba</taxon>
        <taxon>Euglenozoa</taxon>
        <taxon>Kinetoplastea</taxon>
        <taxon>Metakinetoplastina</taxon>
        <taxon>Trypanosomatida</taxon>
        <taxon>Trypanosomatidae</taxon>
        <taxon>Trypanosoma</taxon>
    </lineage>
</organism>
<dbReference type="EMBL" id="MKKU01000001">
    <property type="protein sequence ID" value="RNF27644.1"/>
    <property type="molecule type" value="Genomic_DNA"/>
</dbReference>
<dbReference type="GeneID" id="40313639"/>
<sequence>KKSKKKKGRREVRVPAPLRYFTVAGSPRFFCVRVCGFPLCSCTNLSRRGSRRGRCRLRRPGLEAPCAVFPHCFLPLSVVPFLSRTLFLPFPSCDALRQSLFRRGGNCRSSFPHLFKRKKKVYCVLVYFPVGGWDAACDRAVHPACALQGRAPP</sequence>
<proteinExistence type="predicted"/>